<accession>A0A2P6AQE1</accession>
<dbReference type="RefSeq" id="WP_146089343.1">
    <property type="nucleotide sequence ID" value="NZ_PTQZ01000337.1"/>
</dbReference>
<dbReference type="PANTHER" id="PTHR47894">
    <property type="entry name" value="HTH-TYPE TRANSCRIPTIONAL REGULATOR GADX"/>
    <property type="match status" value="1"/>
</dbReference>
<dbReference type="AlphaFoldDB" id="A0A2P6AQE1"/>
<dbReference type="InterPro" id="IPR020449">
    <property type="entry name" value="Tscrpt_reg_AraC-type_HTH"/>
</dbReference>
<comment type="caution">
    <text evidence="5">The sequence shown here is derived from an EMBL/GenBank/DDBJ whole genome shotgun (WGS) entry which is preliminary data.</text>
</comment>
<gene>
    <name evidence="5" type="ORF">C5O18_09730</name>
</gene>
<dbReference type="EMBL" id="PTQZ01000337">
    <property type="protein sequence ID" value="PQA29057.1"/>
    <property type="molecule type" value="Genomic_DNA"/>
</dbReference>
<dbReference type="GO" id="GO:0003700">
    <property type="term" value="F:DNA-binding transcription factor activity"/>
    <property type="evidence" value="ECO:0007669"/>
    <property type="project" value="InterPro"/>
</dbReference>
<evidence type="ECO:0000256" key="2">
    <source>
        <dbReference type="ARBA" id="ARBA00023125"/>
    </source>
</evidence>
<evidence type="ECO:0000256" key="1">
    <source>
        <dbReference type="ARBA" id="ARBA00023015"/>
    </source>
</evidence>
<keyword evidence="2" id="KW-0238">DNA-binding</keyword>
<dbReference type="InterPro" id="IPR009057">
    <property type="entry name" value="Homeodomain-like_sf"/>
</dbReference>
<dbReference type="OrthoDB" id="5582699at2"/>
<sequence length="140" mass="15638">VERPLPTYDRQLVRLLEDQCRQLLAQRQPAGVAGQVRQCLLGPLGLLATLEDVAGALLVSPRSLRRKLEAEGASFRGIVEEAREQLALQLLEMTDMKLDELSLHLGYADTASFTRAFRRWQGISPGQHRTRARAPQDSHA</sequence>
<reference evidence="6" key="1">
    <citation type="submission" date="2018-02" db="EMBL/GenBank/DDBJ databases">
        <title>Genome sequencing of Solimonas sp. HR-BB.</title>
        <authorList>
            <person name="Lee Y."/>
            <person name="Jeon C.O."/>
        </authorList>
    </citation>
    <scope>NUCLEOTIDE SEQUENCE [LARGE SCALE GENOMIC DNA]</scope>
    <source>
        <strain evidence="6">HR-E</strain>
    </source>
</reference>
<dbReference type="GO" id="GO:0000976">
    <property type="term" value="F:transcription cis-regulatory region binding"/>
    <property type="evidence" value="ECO:0007669"/>
    <property type="project" value="TreeGrafter"/>
</dbReference>
<evidence type="ECO:0000256" key="3">
    <source>
        <dbReference type="ARBA" id="ARBA00023163"/>
    </source>
</evidence>
<dbReference type="SUPFAM" id="SSF46689">
    <property type="entry name" value="Homeodomain-like"/>
    <property type="match status" value="1"/>
</dbReference>
<proteinExistence type="predicted"/>
<dbReference type="Pfam" id="PF12833">
    <property type="entry name" value="HTH_18"/>
    <property type="match status" value="1"/>
</dbReference>
<dbReference type="SMART" id="SM00342">
    <property type="entry name" value="HTH_ARAC"/>
    <property type="match status" value="1"/>
</dbReference>
<dbReference type="GO" id="GO:0005829">
    <property type="term" value="C:cytosol"/>
    <property type="evidence" value="ECO:0007669"/>
    <property type="project" value="TreeGrafter"/>
</dbReference>
<name>A0A2P6AQE1_9GAMM</name>
<keyword evidence="1" id="KW-0805">Transcription regulation</keyword>
<dbReference type="Gene3D" id="1.10.10.60">
    <property type="entry name" value="Homeodomain-like"/>
    <property type="match status" value="1"/>
</dbReference>
<evidence type="ECO:0000259" key="4">
    <source>
        <dbReference type="PROSITE" id="PS01124"/>
    </source>
</evidence>
<dbReference type="PROSITE" id="PS01124">
    <property type="entry name" value="HTH_ARAC_FAMILY_2"/>
    <property type="match status" value="1"/>
</dbReference>
<protein>
    <submittedName>
        <fullName evidence="5">AraC family transcriptional regulator</fullName>
    </submittedName>
</protein>
<keyword evidence="6" id="KW-1185">Reference proteome</keyword>
<evidence type="ECO:0000313" key="5">
    <source>
        <dbReference type="EMBL" id="PQA29057.1"/>
    </source>
</evidence>
<keyword evidence="3" id="KW-0804">Transcription</keyword>
<evidence type="ECO:0000313" key="6">
    <source>
        <dbReference type="Proteomes" id="UP000243900"/>
    </source>
</evidence>
<feature type="non-terminal residue" evidence="5">
    <location>
        <position position="1"/>
    </location>
</feature>
<dbReference type="InterPro" id="IPR018060">
    <property type="entry name" value="HTH_AraC"/>
</dbReference>
<dbReference type="PANTHER" id="PTHR47894:SF1">
    <property type="entry name" value="HTH-TYPE TRANSCRIPTIONAL REGULATOR VQSM"/>
    <property type="match status" value="1"/>
</dbReference>
<dbReference type="PRINTS" id="PR00032">
    <property type="entry name" value="HTHARAC"/>
</dbReference>
<feature type="domain" description="HTH araC/xylS-type" evidence="4">
    <location>
        <begin position="49"/>
        <end position="131"/>
    </location>
</feature>
<organism evidence="5 6">
    <name type="scientific">Amnimonas aquatica</name>
    <dbReference type="NCBI Taxonomy" id="2094561"/>
    <lineage>
        <taxon>Bacteria</taxon>
        <taxon>Pseudomonadati</taxon>
        <taxon>Pseudomonadota</taxon>
        <taxon>Gammaproteobacteria</taxon>
        <taxon>Moraxellales</taxon>
        <taxon>Moraxellaceae</taxon>
        <taxon>Amnimonas</taxon>
    </lineage>
</organism>
<dbReference type="Proteomes" id="UP000243900">
    <property type="component" value="Unassembled WGS sequence"/>
</dbReference>